<proteinExistence type="predicted"/>
<evidence type="ECO:0000259" key="2">
    <source>
        <dbReference type="Pfam" id="PF02298"/>
    </source>
</evidence>
<sequence length="216" mass="21822">MTRSISYMAFATSLALLAFTNASTHIVAVGNGGLKFTPNSTIALVGDVVEFHYYPRNHSVTQGDFSNPCMSTSGFFSGYMPTASGEAPHTFSVTINDANPIYFYCSQPGLGGHCAQGMVGCVNCPTSGNSLAAYAMGAMNTTNATVTHPTAIGGGIIAANTNATTAPNATATGTATGTTSTSTPSVVTTNAGSALAVIKWSEISLGITVAIAASLL</sequence>
<dbReference type="Proteomes" id="UP000256328">
    <property type="component" value="Unassembled WGS sequence"/>
</dbReference>
<feature type="domain" description="Phytocyanin" evidence="2">
    <location>
        <begin position="44"/>
        <end position="118"/>
    </location>
</feature>
<reference evidence="3 4" key="1">
    <citation type="journal article" date="2018" name="IMA Fungus">
        <title>IMA Genome-F 9: Draft genome sequence of Annulohypoxylon stygium, Aspergillus mulundensis, Berkeleyomyces basicola (syn. Thielaviopsis basicola), Ceratocystis smalleyi, two Cercospora beticola strains, Coleophoma cylindrospora, Fusarium fracticaudum, Phialophora cf. hyalina, and Morchella septimelata.</title>
        <authorList>
            <person name="Wingfield B.D."/>
            <person name="Bills G.F."/>
            <person name="Dong Y."/>
            <person name="Huang W."/>
            <person name="Nel W.J."/>
            <person name="Swalarsk-Parry B.S."/>
            <person name="Vaghefi N."/>
            <person name="Wilken P.M."/>
            <person name="An Z."/>
            <person name="de Beer Z.W."/>
            <person name="De Vos L."/>
            <person name="Chen L."/>
            <person name="Duong T.A."/>
            <person name="Gao Y."/>
            <person name="Hammerbacher A."/>
            <person name="Kikkert J.R."/>
            <person name="Li Y."/>
            <person name="Li H."/>
            <person name="Li K."/>
            <person name="Li Q."/>
            <person name="Liu X."/>
            <person name="Ma X."/>
            <person name="Naidoo K."/>
            <person name="Pethybridge S.J."/>
            <person name="Sun J."/>
            <person name="Steenkamp E.T."/>
            <person name="van der Nest M.A."/>
            <person name="van Wyk S."/>
            <person name="Wingfield M.J."/>
            <person name="Xiong C."/>
            <person name="Yue Q."/>
            <person name="Zhang X."/>
        </authorList>
    </citation>
    <scope>NUCLEOTIDE SEQUENCE [LARGE SCALE GENOMIC DNA]</scope>
    <source>
        <strain evidence="3 4">BP5796</strain>
    </source>
</reference>
<dbReference type="InterPro" id="IPR008972">
    <property type="entry name" value="Cupredoxin"/>
</dbReference>
<dbReference type="Pfam" id="PF02298">
    <property type="entry name" value="Cu_bind_like"/>
    <property type="match status" value="1"/>
</dbReference>
<protein>
    <recommendedName>
        <fullName evidence="2">Phytocyanin domain-containing protein</fullName>
    </recommendedName>
</protein>
<keyword evidence="1" id="KW-0732">Signal</keyword>
<evidence type="ECO:0000313" key="4">
    <source>
        <dbReference type="Proteomes" id="UP000256328"/>
    </source>
</evidence>
<dbReference type="AlphaFoldDB" id="A0A3D8RPH1"/>
<dbReference type="CDD" id="cd00920">
    <property type="entry name" value="Cupredoxin"/>
    <property type="match status" value="1"/>
</dbReference>
<dbReference type="OrthoDB" id="5415867at2759"/>
<feature type="signal peptide" evidence="1">
    <location>
        <begin position="1"/>
        <end position="22"/>
    </location>
</feature>
<dbReference type="InterPro" id="IPR003245">
    <property type="entry name" value="Phytocyanin_dom"/>
</dbReference>
<dbReference type="Gene3D" id="2.60.40.420">
    <property type="entry name" value="Cupredoxins - blue copper proteins"/>
    <property type="match status" value="1"/>
</dbReference>
<name>A0A3D8RPH1_9HELO</name>
<accession>A0A3D8RPH1</accession>
<keyword evidence="4" id="KW-1185">Reference proteome</keyword>
<dbReference type="PANTHER" id="PTHR34883:SF15">
    <property type="entry name" value="EXTRACELLULAR SERINE-RICH PROTEIN"/>
    <property type="match status" value="1"/>
</dbReference>
<dbReference type="InterPro" id="IPR052953">
    <property type="entry name" value="Ser-rich/MCO-related"/>
</dbReference>
<evidence type="ECO:0000313" key="3">
    <source>
        <dbReference type="EMBL" id="RDW75953.1"/>
    </source>
</evidence>
<gene>
    <name evidence="3" type="ORF">BP5796_06774</name>
</gene>
<dbReference type="EMBL" id="PDLN01000009">
    <property type="protein sequence ID" value="RDW75953.1"/>
    <property type="molecule type" value="Genomic_DNA"/>
</dbReference>
<dbReference type="SUPFAM" id="SSF49503">
    <property type="entry name" value="Cupredoxins"/>
    <property type="match status" value="1"/>
</dbReference>
<feature type="chain" id="PRO_5017752138" description="Phytocyanin domain-containing protein" evidence="1">
    <location>
        <begin position="23"/>
        <end position="216"/>
    </location>
</feature>
<dbReference type="GO" id="GO:0009055">
    <property type="term" value="F:electron transfer activity"/>
    <property type="evidence" value="ECO:0007669"/>
    <property type="project" value="InterPro"/>
</dbReference>
<organism evidence="3 4">
    <name type="scientific">Coleophoma crateriformis</name>
    <dbReference type="NCBI Taxonomy" id="565419"/>
    <lineage>
        <taxon>Eukaryota</taxon>
        <taxon>Fungi</taxon>
        <taxon>Dikarya</taxon>
        <taxon>Ascomycota</taxon>
        <taxon>Pezizomycotina</taxon>
        <taxon>Leotiomycetes</taxon>
        <taxon>Helotiales</taxon>
        <taxon>Dermateaceae</taxon>
        <taxon>Coleophoma</taxon>
    </lineage>
</organism>
<evidence type="ECO:0000256" key="1">
    <source>
        <dbReference type="SAM" id="SignalP"/>
    </source>
</evidence>
<comment type="caution">
    <text evidence="3">The sequence shown here is derived from an EMBL/GenBank/DDBJ whole genome shotgun (WGS) entry which is preliminary data.</text>
</comment>
<dbReference type="PANTHER" id="PTHR34883">
    <property type="entry name" value="SERINE-RICH PROTEIN, PUTATIVE-RELATED-RELATED"/>
    <property type="match status" value="1"/>
</dbReference>